<dbReference type="eggNOG" id="ENOG502SKCN">
    <property type="taxonomic scope" value="Eukaryota"/>
</dbReference>
<evidence type="ECO:0000313" key="2">
    <source>
        <dbReference type="EMBL" id="AIN97223.1"/>
    </source>
</evidence>
<evidence type="ECO:0000313" key="3">
    <source>
        <dbReference type="Proteomes" id="UP000063063"/>
    </source>
</evidence>
<organism evidence="2 3">
    <name type="scientific">Leishmania panamensis</name>
    <dbReference type="NCBI Taxonomy" id="5679"/>
    <lineage>
        <taxon>Eukaryota</taxon>
        <taxon>Discoba</taxon>
        <taxon>Euglenozoa</taxon>
        <taxon>Kinetoplastea</taxon>
        <taxon>Metakinetoplastina</taxon>
        <taxon>Trypanosomatida</taxon>
        <taxon>Trypanosomatidae</taxon>
        <taxon>Leishmaniinae</taxon>
        <taxon>Leishmania</taxon>
        <taxon>Leishmania guyanensis species complex</taxon>
    </lineage>
</organism>
<accession>A0A088RMU9</accession>
<feature type="compositionally biased region" description="Acidic residues" evidence="1">
    <location>
        <begin position="1262"/>
        <end position="1281"/>
    </location>
</feature>
<dbReference type="GeneID" id="22573932"/>
<evidence type="ECO:0000256" key="1">
    <source>
        <dbReference type="SAM" id="MobiDB-lite"/>
    </source>
</evidence>
<feature type="compositionally biased region" description="Polar residues" evidence="1">
    <location>
        <begin position="956"/>
        <end position="965"/>
    </location>
</feature>
<proteinExistence type="predicted"/>
<dbReference type="OrthoDB" id="266322at2759"/>
<dbReference type="KEGG" id="lpan:LPMP_180420"/>
<feature type="compositionally biased region" description="Low complexity" evidence="1">
    <location>
        <begin position="262"/>
        <end position="271"/>
    </location>
</feature>
<gene>
    <name evidence="2" type="ORF">LPMP_180420</name>
</gene>
<keyword evidence="3" id="KW-1185">Reference proteome</keyword>
<feature type="region of interest" description="Disordered" evidence="1">
    <location>
        <begin position="1256"/>
        <end position="1308"/>
    </location>
</feature>
<feature type="region of interest" description="Disordered" evidence="1">
    <location>
        <begin position="246"/>
        <end position="274"/>
    </location>
</feature>
<feature type="region of interest" description="Disordered" evidence="1">
    <location>
        <begin position="949"/>
        <end position="976"/>
    </location>
</feature>
<dbReference type="VEuPathDB" id="TriTrypDB:LPAL13_000038600"/>
<dbReference type="Proteomes" id="UP000063063">
    <property type="component" value="Chromosome 18"/>
</dbReference>
<name>A0A088RMU9_LEIPA</name>
<dbReference type="VEuPathDB" id="TriTrypDB:LPMP_180420"/>
<feature type="compositionally biased region" description="Basic and acidic residues" evidence="1">
    <location>
        <begin position="1282"/>
        <end position="1308"/>
    </location>
</feature>
<dbReference type="RefSeq" id="XP_010697876.1">
    <property type="nucleotide sequence ID" value="XM_010699574.1"/>
</dbReference>
<protein>
    <submittedName>
        <fullName evidence="2">Uncharacterized protein</fullName>
    </submittedName>
</protein>
<feature type="region of interest" description="Disordered" evidence="1">
    <location>
        <begin position="1614"/>
        <end position="1636"/>
    </location>
</feature>
<dbReference type="EMBL" id="CP009387">
    <property type="protein sequence ID" value="AIN97223.1"/>
    <property type="molecule type" value="Genomic_DNA"/>
</dbReference>
<sequence length="1679" mass="178111">MRISSTLNRGAGGRIHIGAFPHGGLFVTPVATAAATIRASGAVALPSSESCVKRHPKGEVLAQPRTFPKDDNNGTACGEEGTFCSWSIQSALQAAYPPLPLVTAFYGHRARLLPPRYFYQRDLLSVSDHGCTTSPAAARGGSATVSVGSARITDWGSEGDGSGAALLLLYDVATLPWAAGAGLTLTLRNAVLSAHDEMARQETLAASGIKGNGGEHSRPSSASPVTARVGSGAAEHRRTLSIATMKFSPAQSEAEGEDKKNAATSSSTTTDAGDHTDRTVWQLFSEYRKPQACAEASALALCSFAVVKLGQRVPLVALVAEKACSAGTTFSSLTEPCVTHRASGMYDQQRSNTPAWLPPRTAVHRMPVEVYAERTPLMQTAGTAALQRALRQALNRVLPASPRPSPLPLFGRLRWCISPLAHLIWNGRCWVEETDVQVAEMEERLLGALMGGCDVHAVVATADAVRSAASRNTTMCGTPAMRSDTCDSGAAGRLAALRTDLNAQGSSHPRFWLPSCWYHAGSSRGVLTPLFREHDDGNAGIGTLCDLPGATAAPAASWCGPSSSPHVVWRRTNHCTQVGDEAVEAAAAAARAPVALAGGARKPPAIPCSQWLLRLRKVWLLSSPSVKSAMLARAGTEMRAGISTPPSIGDTDVKPVLPLLDAARGARDHSRAPSSSLHAPVPVRYPNYDLFTGSPLDLRDYDAAARGFRVSSRSPPTSRSTKLFLCPSRTAQPPPAQDCGVKVMQGATPQSESDPFFFAALSQQVGWIRLSPTCSPPRLHVGASSASAPMAAPGMGPVSWQLPNALHSCYTMPDSLADAPQRRLCSGTTPAAQAAAPRTTVASSRATAQHLPSVPQPPVASVSVPQQEWWTGFFLHDAPHWWRREVLQSEQQRWAAKRICKGKHAASVGRGHERDAERIGTTEEVARILLFLQEECRVPLPPINASDSAAAAACPSQDTPGSTSEPSPPVEVTQKRTTLPPQVYVLRLAPVAPVLRRPHRLVRRDEQGVQRHRWAPTDALGLELQWFLVPDTATATVNTFFSLQDVSDHVEASGTATGASPPTSLADRAVLFYLEVKAALELLRRITHRATAWEGPFDDEKGPLAPPSSPPAWWEQLSNFYDANTFLSEEAAPPTTVSTTDKGNKASGGDDSGGEIETTHSDADAKENAVPAFCHPTVAAVVRTCVRLMLQCGGPAHHRHVSNFPITLDSGGSEDSTASSEAIAVWSRTDYDALLRTALITPAEAAVMPSLTPRLRSAAADGDGDESGGNAETDEEGAEEAAPDREDHCVTRAEHDSESSRGEFAVKQETQRRCTASCGAAASTRDHGTSIRYVSSSAQGVQRSSSTLSCLPYGVEVYEYDESGTRDETRVSHGGPTLFLNDTQALANAPEDCSDTHLCPLHDRSAVDRRLLLGRNYRLSEASQPRKTPGDTGAVTAVCPASSIATCVTSSGKPLQARQLSVACVLSISAACKEAMRKGGDVGAHDGPPARCQLNSAELLVQNEKSVCSGGFQGCADGASLRPSNADGVSPTLSSASPSPPLDVIGALIAEEKDQFNTQWRPWLRYLPRPTMQDNTLPTSAQPTGPQMHMSRVFPFLKSSAASEYCIDSPLRAEATSDQDGGGEQHIENSAPPGAAAQSDGAVAVLDLGLCVLHVRRTDVYVNAANLVYKATGTKEQYH</sequence>
<feature type="region of interest" description="Disordered" evidence="1">
    <location>
        <begin position="207"/>
        <end position="234"/>
    </location>
</feature>
<reference evidence="2 3" key="1">
    <citation type="journal article" date="2015" name="Sci. Rep.">
        <title>The genome of Leishmania panamensis: insights into genomics of the L. (Viannia) subgenus.</title>
        <authorList>
            <person name="Llanes A."/>
            <person name="Restrepo C.M."/>
            <person name="Vecchio G.D."/>
            <person name="Anguizola F.J."/>
            <person name="Lleonart R."/>
        </authorList>
    </citation>
    <scope>NUCLEOTIDE SEQUENCE [LARGE SCALE GENOMIC DNA]</scope>
    <source>
        <strain evidence="2 3">MHOM/PA/94/PSC-1</strain>
    </source>
</reference>
<feature type="region of interest" description="Disordered" evidence="1">
    <location>
        <begin position="1131"/>
        <end position="1162"/>
    </location>
</feature>